<proteinExistence type="predicted"/>
<gene>
    <name evidence="1" type="ORF">UFOVP698_42</name>
</gene>
<sequence length="73" mass="8403">MPALTWIKDGNRLKATHKTKSRTFMFTILMTYGGRYRLDVLTVETNKQFAFSADTVEDLFKAGEQFAAKRPKL</sequence>
<dbReference type="EMBL" id="LR796678">
    <property type="protein sequence ID" value="CAB4158916.1"/>
    <property type="molecule type" value="Genomic_DNA"/>
</dbReference>
<name>A0A6J5NMI0_9CAUD</name>
<reference evidence="1" key="1">
    <citation type="submission" date="2020-04" db="EMBL/GenBank/DDBJ databases">
        <authorList>
            <person name="Chiriac C."/>
            <person name="Salcher M."/>
            <person name="Ghai R."/>
            <person name="Kavagutti S V."/>
        </authorList>
    </citation>
    <scope>NUCLEOTIDE SEQUENCE</scope>
</reference>
<accession>A0A6J5NMI0</accession>
<protein>
    <submittedName>
        <fullName evidence="1">Uncharacterized protein</fullName>
    </submittedName>
</protein>
<evidence type="ECO:0000313" key="1">
    <source>
        <dbReference type="EMBL" id="CAB4158916.1"/>
    </source>
</evidence>
<organism evidence="1">
    <name type="scientific">uncultured Caudovirales phage</name>
    <dbReference type="NCBI Taxonomy" id="2100421"/>
    <lineage>
        <taxon>Viruses</taxon>
        <taxon>Duplodnaviria</taxon>
        <taxon>Heunggongvirae</taxon>
        <taxon>Uroviricota</taxon>
        <taxon>Caudoviricetes</taxon>
        <taxon>Peduoviridae</taxon>
        <taxon>Maltschvirus</taxon>
        <taxon>Maltschvirus maltsch</taxon>
    </lineage>
</organism>